<dbReference type="InterPro" id="IPR024234">
    <property type="entry name" value="DUF3801"/>
</dbReference>
<proteinExistence type="predicted"/>
<dbReference type="EMBL" id="CP095081">
    <property type="protein sequence ID" value="WAI92197.1"/>
    <property type="molecule type" value="Genomic_DNA"/>
</dbReference>
<protein>
    <submittedName>
        <fullName evidence="1">DUF3801 domain-containing protein</fullName>
    </submittedName>
</protein>
<organism evidence="1 2">
    <name type="scientific">Streptococcus dysgalactiae</name>
    <dbReference type="NCBI Taxonomy" id="1334"/>
    <lineage>
        <taxon>Bacteria</taxon>
        <taxon>Bacillati</taxon>
        <taxon>Bacillota</taxon>
        <taxon>Bacilli</taxon>
        <taxon>Lactobacillales</taxon>
        <taxon>Streptococcaceae</taxon>
        <taxon>Streptococcus</taxon>
    </lineage>
</organism>
<dbReference type="Pfam" id="PF12687">
    <property type="entry name" value="DUF3801"/>
    <property type="match status" value="1"/>
</dbReference>
<reference evidence="1" key="1">
    <citation type="submission" date="2022-03" db="EMBL/GenBank/DDBJ databases">
        <title>Characterization and genomic analysis of a Streptococcus dysgalactiae associated with cultured channel catfish mortalities in China.</title>
        <authorList>
            <person name="Wang J."/>
            <person name="Geng Y."/>
        </authorList>
    </citation>
    <scope>NUCLEOTIDE SEQUENCE</scope>
    <source>
        <strain evidence="1">WJ001</strain>
    </source>
</reference>
<evidence type="ECO:0000313" key="2">
    <source>
        <dbReference type="Proteomes" id="UP001164948"/>
    </source>
</evidence>
<accession>A0AAE9ZZW3</accession>
<name>A0AAE9ZZW3_STRDY</name>
<dbReference type="RefSeq" id="WP_268227715.1">
    <property type="nucleotide sequence ID" value="NZ_CP095081.1"/>
</dbReference>
<sequence>MEQDRMLYQITNVSKITGELVLKALWAMTQHMYEKHQYNQNNQSFTGETNYNKFMATNTDKEFKNLKVTEAHLDKLKNYLESYGIGFTTRKTKGQEGQDLIFEVKNKAIVERSMEKALQDMTRNPKKVADQIAKKPGDRSISEKIAYFKNHFKYKGISSPSKGKGKTKGV</sequence>
<gene>
    <name evidence="1" type="ORF">MP619_06635</name>
</gene>
<evidence type="ECO:0000313" key="1">
    <source>
        <dbReference type="EMBL" id="WAI92197.1"/>
    </source>
</evidence>
<dbReference type="AlphaFoldDB" id="A0AAE9ZZW3"/>
<dbReference type="Proteomes" id="UP001164948">
    <property type="component" value="Chromosome"/>
</dbReference>